<reference evidence="2 3" key="1">
    <citation type="submission" date="2023-09" db="EMBL/GenBank/DDBJ databases">
        <title>Xinfangfangia sedmenti sp. nov., isolated the sedment.</title>
        <authorList>
            <person name="Xu L."/>
        </authorList>
    </citation>
    <scope>NUCLEOTIDE SEQUENCE [LARGE SCALE GENOMIC DNA]</scope>
    <source>
        <strain evidence="2 3">LG-4</strain>
    </source>
</reference>
<feature type="region of interest" description="Disordered" evidence="1">
    <location>
        <begin position="158"/>
        <end position="206"/>
    </location>
</feature>
<feature type="region of interest" description="Disordered" evidence="1">
    <location>
        <begin position="1"/>
        <end position="31"/>
    </location>
</feature>
<feature type="region of interest" description="Disordered" evidence="1">
    <location>
        <begin position="59"/>
        <end position="108"/>
    </location>
</feature>
<feature type="compositionally biased region" description="Basic and acidic residues" evidence="1">
    <location>
        <begin position="9"/>
        <end position="23"/>
    </location>
</feature>
<comment type="caution">
    <text evidence="2">The sequence shown here is derived from an EMBL/GenBank/DDBJ whole genome shotgun (WGS) entry which is preliminary data.</text>
</comment>
<evidence type="ECO:0000313" key="3">
    <source>
        <dbReference type="Proteomes" id="UP001247754"/>
    </source>
</evidence>
<feature type="compositionally biased region" description="Pro residues" evidence="1">
    <location>
        <begin position="81"/>
        <end position="98"/>
    </location>
</feature>
<evidence type="ECO:0008006" key="4">
    <source>
        <dbReference type="Google" id="ProtNLM"/>
    </source>
</evidence>
<protein>
    <recommendedName>
        <fullName evidence="4">Meckel syndrome type 1 protein</fullName>
    </recommendedName>
</protein>
<evidence type="ECO:0000256" key="1">
    <source>
        <dbReference type="SAM" id="MobiDB-lite"/>
    </source>
</evidence>
<dbReference type="EMBL" id="JAVKPH010000005">
    <property type="protein sequence ID" value="MDR5652255.1"/>
    <property type="molecule type" value="Genomic_DNA"/>
</dbReference>
<keyword evidence="3" id="KW-1185">Reference proteome</keyword>
<organism evidence="2 3">
    <name type="scientific">Ruixingdingia sedimenti</name>
    <dbReference type="NCBI Taxonomy" id="3073604"/>
    <lineage>
        <taxon>Bacteria</taxon>
        <taxon>Pseudomonadati</taxon>
        <taxon>Pseudomonadota</taxon>
        <taxon>Alphaproteobacteria</taxon>
        <taxon>Rhodobacterales</taxon>
        <taxon>Paracoccaceae</taxon>
        <taxon>Ruixingdingia</taxon>
    </lineage>
</organism>
<feature type="compositionally biased region" description="Low complexity" evidence="1">
    <location>
        <begin position="71"/>
        <end position="80"/>
    </location>
</feature>
<sequence>MWIKVRGTRQPDTDDPRPFARDGDADDTAPRRRLPLAVAGAVVAVALFVKSLMPQRAEAAQPAPPHGTGDEGAVAALPPAATAPPPEPARAPDPPAPARPDAAPPLRGAEVTLFGPGAPDPVIRDPGQFALPRSANHNGFVDLDAAAFLTEAARVAGTGPRDSFTFPEPPGPPPPAPPPAEPENADCGCTGSGRAAPAQGPGPAPGVEAALAALMLGSGAETGPEGTEAGAPADAGAAPEGFTASEAAAGGPGDDHPLPGAGTAALRGGGGGDSFLFRLPEPQAFAPTEPAPADPRPLTIAGGPAERAQDDPGAGFARIYGTDPDDTPPLRLPQMAAAEQDRAAIAAPPDTEAAFPIPAVAEGPRMFLALDHA</sequence>
<proteinExistence type="predicted"/>
<feature type="compositionally biased region" description="Low complexity" evidence="1">
    <location>
        <begin position="193"/>
        <end position="206"/>
    </location>
</feature>
<feature type="compositionally biased region" description="Pro residues" evidence="1">
    <location>
        <begin position="167"/>
        <end position="181"/>
    </location>
</feature>
<feature type="compositionally biased region" description="Low complexity" evidence="1">
    <location>
        <begin position="99"/>
        <end position="108"/>
    </location>
</feature>
<dbReference type="RefSeq" id="WP_310456504.1">
    <property type="nucleotide sequence ID" value="NZ_JAVKPH010000005.1"/>
</dbReference>
<feature type="region of interest" description="Disordered" evidence="1">
    <location>
        <begin position="243"/>
        <end position="331"/>
    </location>
</feature>
<dbReference type="Proteomes" id="UP001247754">
    <property type="component" value="Unassembled WGS sequence"/>
</dbReference>
<accession>A0ABU1F5V7</accession>
<name>A0ABU1F5V7_9RHOB</name>
<feature type="region of interest" description="Disordered" evidence="1">
    <location>
        <begin position="219"/>
        <end position="238"/>
    </location>
</feature>
<evidence type="ECO:0000313" key="2">
    <source>
        <dbReference type="EMBL" id="MDR5652255.1"/>
    </source>
</evidence>
<gene>
    <name evidence="2" type="ORF">RGD00_06560</name>
</gene>